<keyword evidence="4" id="KW-1185">Reference proteome</keyword>
<evidence type="ECO:0000313" key="3">
    <source>
        <dbReference type="EMBL" id="MFC6907051.1"/>
    </source>
</evidence>
<feature type="domain" description="Methanogenesis regulatory protein FilR1 middle" evidence="1">
    <location>
        <begin position="170"/>
        <end position="287"/>
    </location>
</feature>
<protein>
    <recommendedName>
        <fullName evidence="5">Transcriptional regulator</fullName>
    </recommendedName>
</protein>
<evidence type="ECO:0000259" key="1">
    <source>
        <dbReference type="Pfam" id="PF08350"/>
    </source>
</evidence>
<feature type="domain" description="HVO-A0261-like N-terminal" evidence="2">
    <location>
        <begin position="36"/>
        <end position="116"/>
    </location>
</feature>
<dbReference type="AlphaFoldDB" id="A0ABD5VBF6"/>
<accession>A0ABD5VBF6</accession>
<dbReference type="InterPro" id="IPR057527">
    <property type="entry name" value="HVO_A0261-like_N"/>
</dbReference>
<reference evidence="3 4" key="1">
    <citation type="journal article" date="2019" name="Int. J. Syst. Evol. Microbiol.">
        <title>The Global Catalogue of Microorganisms (GCM) 10K type strain sequencing project: providing services to taxonomists for standard genome sequencing and annotation.</title>
        <authorList>
            <consortium name="The Broad Institute Genomics Platform"/>
            <consortium name="The Broad Institute Genome Sequencing Center for Infectious Disease"/>
            <person name="Wu L."/>
            <person name="Ma J."/>
        </authorList>
    </citation>
    <scope>NUCLEOTIDE SEQUENCE [LARGE SCALE GENOMIC DNA]</scope>
    <source>
        <strain evidence="3 4">CGMCC 1.3240</strain>
    </source>
</reference>
<dbReference type="Pfam" id="PF08350">
    <property type="entry name" value="FilR1_middle"/>
    <property type="match status" value="1"/>
</dbReference>
<comment type="caution">
    <text evidence="3">The sequence shown here is derived from an EMBL/GenBank/DDBJ whole genome shotgun (WGS) entry which is preliminary data.</text>
</comment>
<sequence length="296" mass="33490">MGLLNQASDTDEYWLTAGGHCILDAAERWLVEVTQEQLADLTRSEWTLELLRTLQARPVAPGDMVSDCPQSPSHTTVWRTLQAFAEYGWCESSSNSYHLLPAGKRTLEAYEELETIAEQVIAKAPFLQRLSPRWSDFPTHALPEANLVVSKPDSPGLVVEAALKLCDPRIKNYRSLISVYSPTLFRAYYRLLSMGMSGEGIIDTSVYEKIVQNEEMQYLLDTSSYEHYDLLRLDERLTLGIALYDDQKVAIGTYNEIGDGQHTAIIVSSHEDLIEWGTNIYNSYRQRAVRTECPSD</sequence>
<dbReference type="Gene3D" id="1.10.10.10">
    <property type="entry name" value="Winged helix-like DNA-binding domain superfamily/Winged helix DNA-binding domain"/>
    <property type="match status" value="1"/>
</dbReference>
<dbReference type="RefSeq" id="WP_340605630.1">
    <property type="nucleotide sequence ID" value="NZ_JBBMXV010000006.1"/>
</dbReference>
<evidence type="ECO:0000259" key="2">
    <source>
        <dbReference type="Pfam" id="PF25213"/>
    </source>
</evidence>
<dbReference type="InterPro" id="IPR036388">
    <property type="entry name" value="WH-like_DNA-bd_sf"/>
</dbReference>
<dbReference type="Pfam" id="PF25213">
    <property type="entry name" value="HVO_A0261_N"/>
    <property type="match status" value="1"/>
</dbReference>
<organism evidence="3 4">
    <name type="scientific">Halalkalicoccus tibetensis</name>
    <dbReference type="NCBI Taxonomy" id="175632"/>
    <lineage>
        <taxon>Archaea</taxon>
        <taxon>Methanobacteriati</taxon>
        <taxon>Methanobacteriota</taxon>
        <taxon>Stenosarchaea group</taxon>
        <taxon>Halobacteria</taxon>
        <taxon>Halobacteriales</taxon>
        <taxon>Halococcaceae</taxon>
        <taxon>Halalkalicoccus</taxon>
    </lineage>
</organism>
<proteinExistence type="predicted"/>
<evidence type="ECO:0000313" key="4">
    <source>
        <dbReference type="Proteomes" id="UP001596312"/>
    </source>
</evidence>
<name>A0ABD5VBF6_9EURY</name>
<gene>
    <name evidence="3" type="ORF">ACFQGH_17825</name>
</gene>
<dbReference type="EMBL" id="JBHSXQ010000006">
    <property type="protein sequence ID" value="MFC6907051.1"/>
    <property type="molecule type" value="Genomic_DNA"/>
</dbReference>
<dbReference type="Proteomes" id="UP001596312">
    <property type="component" value="Unassembled WGS sequence"/>
</dbReference>
<evidence type="ECO:0008006" key="5">
    <source>
        <dbReference type="Google" id="ProtNLM"/>
    </source>
</evidence>
<dbReference type="InterPro" id="IPR013561">
    <property type="entry name" value="FilR1_middle_dom"/>
</dbReference>